<reference evidence="3" key="1">
    <citation type="journal article" date="2019" name="Int. J. Syst. Evol. Microbiol.">
        <title>The Global Catalogue of Microorganisms (GCM) 10K type strain sequencing project: providing services to taxonomists for standard genome sequencing and annotation.</title>
        <authorList>
            <consortium name="The Broad Institute Genomics Platform"/>
            <consortium name="The Broad Institute Genome Sequencing Center for Infectious Disease"/>
            <person name="Wu L."/>
            <person name="Ma J."/>
        </authorList>
    </citation>
    <scope>NUCLEOTIDE SEQUENCE [LARGE SCALE GENOMIC DNA]</scope>
    <source>
        <strain evidence="3">CGMCC 4.7645</strain>
    </source>
</reference>
<protein>
    <submittedName>
        <fullName evidence="2">MBL fold metallo-hydrolase</fullName>
    </submittedName>
</protein>
<sequence length="321" mass="34927">MPHGQFPARLEPVGPGSYAYVVGIGSWHQSNSGLVTSNGASLVVDTLITPGMTRRMLAEMARAEAAAGHVDVLVNTHGDGDHFWGNQLLASSRIVATTRAARDMRGAATPPQIEALIAAEATDDGRGDFLRNFFAGLDFTDLVPTFPTETFDGSLTVTVGDKTVELIEVGPAHTQGDLMVFVPGDRVLFAGDILFSSGHPAVWSGPFQNWIDVCARITRMEVDAIVPGHGPVTTREKVAEFRSYLEDVREQSTVLHERGLGVDEAARVIDLTRYADWIDGERILINIDAVYRELDGRGDPDRLDIFHRLSAFVAEMRSRAS</sequence>
<dbReference type="Pfam" id="PF00753">
    <property type="entry name" value="Lactamase_B"/>
    <property type="match status" value="1"/>
</dbReference>
<name>A0ABW5FPG7_9PSEU</name>
<evidence type="ECO:0000313" key="3">
    <source>
        <dbReference type="Proteomes" id="UP001597417"/>
    </source>
</evidence>
<dbReference type="Gene3D" id="3.60.15.10">
    <property type="entry name" value="Ribonuclease Z/Hydroxyacylglutathione hydrolase-like"/>
    <property type="match status" value="1"/>
</dbReference>
<dbReference type="SUPFAM" id="SSF56281">
    <property type="entry name" value="Metallo-hydrolase/oxidoreductase"/>
    <property type="match status" value="1"/>
</dbReference>
<dbReference type="PANTHER" id="PTHR42951">
    <property type="entry name" value="METALLO-BETA-LACTAMASE DOMAIN-CONTAINING"/>
    <property type="match status" value="1"/>
</dbReference>
<dbReference type="InterPro" id="IPR050855">
    <property type="entry name" value="NDM-1-like"/>
</dbReference>
<dbReference type="Proteomes" id="UP001597417">
    <property type="component" value="Unassembled WGS sequence"/>
</dbReference>
<gene>
    <name evidence="2" type="ORF">ACFSXZ_04950</name>
</gene>
<dbReference type="InterPro" id="IPR036866">
    <property type="entry name" value="RibonucZ/Hydroxyglut_hydro"/>
</dbReference>
<evidence type="ECO:0000313" key="2">
    <source>
        <dbReference type="EMBL" id="MFD2415672.1"/>
    </source>
</evidence>
<evidence type="ECO:0000259" key="1">
    <source>
        <dbReference type="SMART" id="SM00849"/>
    </source>
</evidence>
<dbReference type="InterPro" id="IPR001279">
    <property type="entry name" value="Metallo-B-lactamas"/>
</dbReference>
<dbReference type="CDD" id="cd16282">
    <property type="entry name" value="metallo-hydrolase-like_MBL-fold"/>
    <property type="match status" value="1"/>
</dbReference>
<dbReference type="SMART" id="SM00849">
    <property type="entry name" value="Lactamase_B"/>
    <property type="match status" value="1"/>
</dbReference>
<accession>A0ABW5FPG7</accession>
<dbReference type="RefSeq" id="WP_378261670.1">
    <property type="nucleotide sequence ID" value="NZ_JBHUKR010000004.1"/>
</dbReference>
<comment type="caution">
    <text evidence="2">The sequence shown here is derived from an EMBL/GenBank/DDBJ whole genome shotgun (WGS) entry which is preliminary data.</text>
</comment>
<proteinExistence type="predicted"/>
<feature type="domain" description="Metallo-beta-lactamase" evidence="1">
    <location>
        <begin position="29"/>
        <end position="229"/>
    </location>
</feature>
<organism evidence="2 3">
    <name type="scientific">Amycolatopsis pigmentata</name>
    <dbReference type="NCBI Taxonomy" id="450801"/>
    <lineage>
        <taxon>Bacteria</taxon>
        <taxon>Bacillati</taxon>
        <taxon>Actinomycetota</taxon>
        <taxon>Actinomycetes</taxon>
        <taxon>Pseudonocardiales</taxon>
        <taxon>Pseudonocardiaceae</taxon>
        <taxon>Amycolatopsis</taxon>
    </lineage>
</organism>
<dbReference type="EMBL" id="JBHUKR010000004">
    <property type="protein sequence ID" value="MFD2415672.1"/>
    <property type="molecule type" value="Genomic_DNA"/>
</dbReference>
<keyword evidence="3" id="KW-1185">Reference proteome</keyword>